<dbReference type="InterPro" id="IPR007627">
    <property type="entry name" value="RNA_pol_sigma70_r2"/>
</dbReference>
<dbReference type="Gene3D" id="1.10.1740.10">
    <property type="match status" value="1"/>
</dbReference>
<keyword evidence="2" id="KW-0805">Transcription regulation</keyword>
<sequence length="202" mass="24140">MGEAQVQKATWYQGLTAEQEKIWFEEQIRQCEKDIIRFACHITGNMEKAKDLIQEAFLRAYKYRYSYNDKYPFRNWLYAILLNIHRHNCKKEKLFKTIIPWKNSDDEEQDAWDFIESEEEGPEAKTLKKQLVVDIEKAIQKLPLKMREVIVLCDMIGYSYEEASEVVHCPLGTIRSRLHRARRQVQKELEIKYGEDLLTSWS</sequence>
<feature type="domain" description="RNA polymerase sigma factor 70 region 4 type 2" evidence="7">
    <location>
        <begin position="134"/>
        <end position="184"/>
    </location>
</feature>
<keyword evidence="5" id="KW-0804">Transcription</keyword>
<dbReference type="InterPro" id="IPR013325">
    <property type="entry name" value="RNA_pol_sigma_r2"/>
</dbReference>
<evidence type="ECO:0000256" key="3">
    <source>
        <dbReference type="ARBA" id="ARBA00023082"/>
    </source>
</evidence>
<dbReference type="NCBIfam" id="TIGR02937">
    <property type="entry name" value="sigma70-ECF"/>
    <property type="match status" value="1"/>
</dbReference>
<dbReference type="Pfam" id="PF04542">
    <property type="entry name" value="Sigma70_r2"/>
    <property type="match status" value="1"/>
</dbReference>
<dbReference type="Pfam" id="PF08281">
    <property type="entry name" value="Sigma70_r4_2"/>
    <property type="match status" value="1"/>
</dbReference>
<dbReference type="SUPFAM" id="SSF88946">
    <property type="entry name" value="Sigma2 domain of RNA polymerase sigma factors"/>
    <property type="match status" value="1"/>
</dbReference>
<name>A0A1V5SIS3_9BACT</name>
<dbReference type="InterPro" id="IPR013249">
    <property type="entry name" value="RNA_pol_sigma70_r4_t2"/>
</dbReference>
<dbReference type="Proteomes" id="UP000485569">
    <property type="component" value="Unassembled WGS sequence"/>
</dbReference>
<keyword evidence="3" id="KW-0731">Sigma factor</keyword>
<comment type="caution">
    <text evidence="8">The sequence shown here is derived from an EMBL/GenBank/DDBJ whole genome shotgun (WGS) entry which is preliminary data.</text>
</comment>
<dbReference type="GO" id="GO:0003677">
    <property type="term" value="F:DNA binding"/>
    <property type="evidence" value="ECO:0007669"/>
    <property type="project" value="UniProtKB-KW"/>
</dbReference>
<organism evidence="8">
    <name type="scientific">Candidatus Atribacter allofermentans</name>
    <dbReference type="NCBI Taxonomy" id="1852833"/>
    <lineage>
        <taxon>Bacteria</taxon>
        <taxon>Pseudomonadati</taxon>
        <taxon>Atribacterota</taxon>
        <taxon>Atribacteria</taxon>
        <taxon>Atribacterales</taxon>
        <taxon>Atribacteraceae</taxon>
        <taxon>Atribacter</taxon>
    </lineage>
</organism>
<dbReference type="GO" id="GO:0006352">
    <property type="term" value="P:DNA-templated transcription initiation"/>
    <property type="evidence" value="ECO:0007669"/>
    <property type="project" value="InterPro"/>
</dbReference>
<dbReference type="SUPFAM" id="SSF88659">
    <property type="entry name" value="Sigma3 and sigma4 domains of RNA polymerase sigma factors"/>
    <property type="match status" value="1"/>
</dbReference>
<accession>A0A1V5SIS3</accession>
<feature type="domain" description="RNA polymerase sigma-70 region 2" evidence="6">
    <location>
        <begin position="28"/>
        <end position="84"/>
    </location>
</feature>
<evidence type="ECO:0000256" key="4">
    <source>
        <dbReference type="ARBA" id="ARBA00023125"/>
    </source>
</evidence>
<proteinExistence type="inferred from homology"/>
<evidence type="ECO:0000259" key="6">
    <source>
        <dbReference type="Pfam" id="PF04542"/>
    </source>
</evidence>
<dbReference type="InterPro" id="IPR014284">
    <property type="entry name" value="RNA_pol_sigma-70_dom"/>
</dbReference>
<dbReference type="InterPro" id="IPR039425">
    <property type="entry name" value="RNA_pol_sigma-70-like"/>
</dbReference>
<gene>
    <name evidence="8" type="primary">sigE</name>
    <name evidence="8" type="ORF">BWY41_02231</name>
</gene>
<evidence type="ECO:0000313" key="8">
    <source>
        <dbReference type="EMBL" id="OQA54153.1"/>
    </source>
</evidence>
<dbReference type="GO" id="GO:0016987">
    <property type="term" value="F:sigma factor activity"/>
    <property type="evidence" value="ECO:0007669"/>
    <property type="project" value="UniProtKB-KW"/>
</dbReference>
<evidence type="ECO:0000256" key="5">
    <source>
        <dbReference type="ARBA" id="ARBA00023163"/>
    </source>
</evidence>
<evidence type="ECO:0000256" key="1">
    <source>
        <dbReference type="ARBA" id="ARBA00010641"/>
    </source>
</evidence>
<dbReference type="CDD" id="cd06171">
    <property type="entry name" value="Sigma70_r4"/>
    <property type="match status" value="1"/>
</dbReference>
<dbReference type="InterPro" id="IPR036388">
    <property type="entry name" value="WH-like_DNA-bd_sf"/>
</dbReference>
<dbReference type="EMBL" id="MWBQ01000224">
    <property type="protein sequence ID" value="OQA54153.1"/>
    <property type="molecule type" value="Genomic_DNA"/>
</dbReference>
<reference evidence="8" key="1">
    <citation type="submission" date="2017-02" db="EMBL/GenBank/DDBJ databases">
        <title>Delving into the versatile metabolic prowess of the omnipresent phylum Bacteroidetes.</title>
        <authorList>
            <person name="Nobu M.K."/>
            <person name="Mei R."/>
            <person name="Narihiro T."/>
            <person name="Kuroda K."/>
            <person name="Liu W.-T."/>
        </authorList>
    </citation>
    <scope>NUCLEOTIDE SEQUENCE</scope>
    <source>
        <strain evidence="8">ADurb.Bin276</strain>
    </source>
</reference>
<keyword evidence="4" id="KW-0238">DNA-binding</keyword>
<dbReference type="AlphaFoldDB" id="A0A1V5SIS3"/>
<dbReference type="PANTHER" id="PTHR43133">
    <property type="entry name" value="RNA POLYMERASE ECF-TYPE SIGMA FACTO"/>
    <property type="match status" value="1"/>
</dbReference>
<protein>
    <submittedName>
        <fullName evidence="8">ECF RNA polymerase sigma factor SigE</fullName>
    </submittedName>
</protein>
<evidence type="ECO:0000256" key="2">
    <source>
        <dbReference type="ARBA" id="ARBA00023015"/>
    </source>
</evidence>
<dbReference type="PANTHER" id="PTHR43133:SF8">
    <property type="entry name" value="RNA POLYMERASE SIGMA FACTOR HI_1459-RELATED"/>
    <property type="match status" value="1"/>
</dbReference>
<comment type="similarity">
    <text evidence="1">Belongs to the sigma-70 factor family. ECF subfamily.</text>
</comment>
<dbReference type="Gene3D" id="1.10.10.10">
    <property type="entry name" value="Winged helix-like DNA-binding domain superfamily/Winged helix DNA-binding domain"/>
    <property type="match status" value="1"/>
</dbReference>
<evidence type="ECO:0000259" key="7">
    <source>
        <dbReference type="Pfam" id="PF08281"/>
    </source>
</evidence>
<dbReference type="InterPro" id="IPR013324">
    <property type="entry name" value="RNA_pol_sigma_r3/r4-like"/>
</dbReference>